<accession>A0A6A7C050</accession>
<dbReference type="Gene3D" id="3.30.200.20">
    <property type="entry name" value="Phosphorylase Kinase, domain 1"/>
    <property type="match status" value="1"/>
</dbReference>
<proteinExistence type="predicted"/>
<dbReference type="EMBL" id="MU005983">
    <property type="protein sequence ID" value="KAF2860305.1"/>
    <property type="molecule type" value="Genomic_DNA"/>
</dbReference>
<sequence>HGHVPGAYHPVNLGDILHKERYSILHKLGHGWNATVWQREVNGKTSSSYCFGT</sequence>
<evidence type="ECO:0008006" key="3">
    <source>
        <dbReference type="Google" id="ProtNLM"/>
    </source>
</evidence>
<evidence type="ECO:0000313" key="2">
    <source>
        <dbReference type="Proteomes" id="UP000799421"/>
    </source>
</evidence>
<evidence type="ECO:0000313" key="1">
    <source>
        <dbReference type="EMBL" id="KAF2860305.1"/>
    </source>
</evidence>
<feature type="non-terminal residue" evidence="1">
    <location>
        <position position="1"/>
    </location>
</feature>
<dbReference type="Proteomes" id="UP000799421">
    <property type="component" value="Unassembled WGS sequence"/>
</dbReference>
<name>A0A6A7C050_9PEZI</name>
<protein>
    <recommendedName>
        <fullName evidence="3">Protein kinase domain-containing protein</fullName>
    </recommendedName>
</protein>
<keyword evidence="2" id="KW-1185">Reference proteome</keyword>
<dbReference type="OrthoDB" id="5979581at2759"/>
<reference evidence="1" key="1">
    <citation type="journal article" date="2020" name="Stud. Mycol.">
        <title>101 Dothideomycetes genomes: a test case for predicting lifestyles and emergence of pathogens.</title>
        <authorList>
            <person name="Haridas S."/>
            <person name="Albert R."/>
            <person name="Binder M."/>
            <person name="Bloem J."/>
            <person name="Labutti K."/>
            <person name="Salamov A."/>
            <person name="Andreopoulos B."/>
            <person name="Baker S."/>
            <person name="Barry K."/>
            <person name="Bills G."/>
            <person name="Bluhm B."/>
            <person name="Cannon C."/>
            <person name="Castanera R."/>
            <person name="Culley D."/>
            <person name="Daum C."/>
            <person name="Ezra D."/>
            <person name="Gonzalez J."/>
            <person name="Henrissat B."/>
            <person name="Kuo A."/>
            <person name="Liang C."/>
            <person name="Lipzen A."/>
            <person name="Lutzoni F."/>
            <person name="Magnuson J."/>
            <person name="Mondo S."/>
            <person name="Nolan M."/>
            <person name="Ohm R."/>
            <person name="Pangilinan J."/>
            <person name="Park H.-J."/>
            <person name="Ramirez L."/>
            <person name="Alfaro M."/>
            <person name="Sun H."/>
            <person name="Tritt A."/>
            <person name="Yoshinaga Y."/>
            <person name="Zwiers L.-H."/>
            <person name="Turgeon B."/>
            <person name="Goodwin S."/>
            <person name="Spatafora J."/>
            <person name="Crous P."/>
            <person name="Grigoriev I."/>
        </authorList>
    </citation>
    <scope>NUCLEOTIDE SEQUENCE</scope>
    <source>
        <strain evidence="1">CBS 480.64</strain>
    </source>
</reference>
<gene>
    <name evidence="1" type="ORF">K470DRAFT_217411</name>
</gene>
<organism evidence="1 2">
    <name type="scientific">Piedraia hortae CBS 480.64</name>
    <dbReference type="NCBI Taxonomy" id="1314780"/>
    <lineage>
        <taxon>Eukaryota</taxon>
        <taxon>Fungi</taxon>
        <taxon>Dikarya</taxon>
        <taxon>Ascomycota</taxon>
        <taxon>Pezizomycotina</taxon>
        <taxon>Dothideomycetes</taxon>
        <taxon>Dothideomycetidae</taxon>
        <taxon>Capnodiales</taxon>
        <taxon>Piedraiaceae</taxon>
        <taxon>Piedraia</taxon>
    </lineage>
</organism>
<dbReference type="AlphaFoldDB" id="A0A6A7C050"/>